<dbReference type="EMBL" id="MHSW01000008">
    <property type="protein sequence ID" value="OHA52530.1"/>
    <property type="molecule type" value="Genomic_DNA"/>
</dbReference>
<gene>
    <name evidence="2" type="ORF">A3A97_03895</name>
</gene>
<evidence type="ECO:0000313" key="2">
    <source>
        <dbReference type="EMBL" id="OHA52530.1"/>
    </source>
</evidence>
<dbReference type="InterPro" id="IPR026898">
    <property type="entry name" value="PrsW"/>
</dbReference>
<dbReference type="Pfam" id="PF13367">
    <property type="entry name" value="PrsW-protease"/>
    <property type="match status" value="1"/>
</dbReference>
<feature type="transmembrane region" description="Helical" evidence="1">
    <location>
        <begin position="163"/>
        <end position="188"/>
    </location>
</feature>
<dbReference type="PANTHER" id="PTHR36844">
    <property type="entry name" value="PROTEASE PRSW"/>
    <property type="match status" value="1"/>
</dbReference>
<proteinExistence type="predicted"/>
<reference evidence="2 3" key="1">
    <citation type="journal article" date="2016" name="Nat. Commun.">
        <title>Thousands of microbial genomes shed light on interconnected biogeochemical processes in an aquifer system.</title>
        <authorList>
            <person name="Anantharaman K."/>
            <person name="Brown C.T."/>
            <person name="Hug L.A."/>
            <person name="Sharon I."/>
            <person name="Castelle C.J."/>
            <person name="Probst A.J."/>
            <person name="Thomas B.C."/>
            <person name="Singh A."/>
            <person name="Wilkins M.J."/>
            <person name="Karaoz U."/>
            <person name="Brodie E.L."/>
            <person name="Williams K.H."/>
            <person name="Hubbard S.S."/>
            <person name="Banfield J.F."/>
        </authorList>
    </citation>
    <scope>NUCLEOTIDE SEQUENCE [LARGE SCALE GENOMIC DNA]</scope>
</reference>
<feature type="transmembrane region" description="Helical" evidence="1">
    <location>
        <begin position="12"/>
        <end position="33"/>
    </location>
</feature>
<dbReference type="PANTHER" id="PTHR36844:SF1">
    <property type="entry name" value="PROTEASE PRSW"/>
    <property type="match status" value="1"/>
</dbReference>
<keyword evidence="1" id="KW-0472">Membrane</keyword>
<name>A0A1G2PW29_9BACT</name>
<organism evidence="2 3">
    <name type="scientific">Candidatus Terrybacteria bacterium RIFCSPLOWO2_01_FULL_40_23</name>
    <dbReference type="NCBI Taxonomy" id="1802366"/>
    <lineage>
        <taxon>Bacteria</taxon>
        <taxon>Candidatus Terryibacteriota</taxon>
    </lineage>
</organism>
<feature type="transmembrane region" description="Helical" evidence="1">
    <location>
        <begin position="200"/>
        <end position="217"/>
    </location>
</feature>
<dbReference type="Proteomes" id="UP000176951">
    <property type="component" value="Unassembled WGS sequence"/>
</dbReference>
<evidence type="ECO:0008006" key="4">
    <source>
        <dbReference type="Google" id="ProtNLM"/>
    </source>
</evidence>
<feature type="transmembrane region" description="Helical" evidence="1">
    <location>
        <begin position="130"/>
        <end position="151"/>
    </location>
</feature>
<feature type="transmembrane region" description="Helical" evidence="1">
    <location>
        <begin position="45"/>
        <end position="63"/>
    </location>
</feature>
<evidence type="ECO:0000313" key="3">
    <source>
        <dbReference type="Proteomes" id="UP000176951"/>
    </source>
</evidence>
<keyword evidence="1" id="KW-1133">Transmembrane helix</keyword>
<feature type="transmembrane region" description="Helical" evidence="1">
    <location>
        <begin position="237"/>
        <end position="256"/>
    </location>
</feature>
<dbReference type="AlphaFoldDB" id="A0A1G2PW29"/>
<accession>A0A1G2PW29</accession>
<sequence>MAYFAESSVINLPWLLLLTFIGFLPSIIWLAFYLHEDVKPEPKKFVLFVFIAGMLSAFAAAVLEINIGCFITGECAKNGSQAIGDLKNATQFNGLIFAFVGVALSEEIVKYLAVYFTILRRKAFDEPVDAMIYMIVAALGFAAVENVFTVRLVASQGGGLNDIAAILTLRFLGATFLHTLSSGIVGYALARAFFSKRSHFILLVPSLIIAMIIHGLYNTFVGKTFDAELGSADFNYFFRSIIILLIGTGVALIILFQHLRQISAGHKFINVGDHAQEQLS</sequence>
<keyword evidence="1" id="KW-0812">Transmembrane</keyword>
<feature type="transmembrane region" description="Helical" evidence="1">
    <location>
        <begin position="95"/>
        <end position="118"/>
    </location>
</feature>
<protein>
    <recommendedName>
        <fullName evidence="4">Protease PrsW</fullName>
    </recommendedName>
</protein>
<dbReference type="GO" id="GO:0008233">
    <property type="term" value="F:peptidase activity"/>
    <property type="evidence" value="ECO:0007669"/>
    <property type="project" value="InterPro"/>
</dbReference>
<comment type="caution">
    <text evidence="2">The sequence shown here is derived from an EMBL/GenBank/DDBJ whole genome shotgun (WGS) entry which is preliminary data.</text>
</comment>
<evidence type="ECO:0000256" key="1">
    <source>
        <dbReference type="SAM" id="Phobius"/>
    </source>
</evidence>